<name>A0A814DZ56_9BILA</name>
<evidence type="ECO:0000256" key="5">
    <source>
        <dbReference type="ARBA" id="ARBA00023242"/>
    </source>
</evidence>
<feature type="domain" description="Checkpoint protein RAD24-like helical bundle" evidence="8">
    <location>
        <begin position="170"/>
        <end position="266"/>
    </location>
</feature>
<dbReference type="PANTHER" id="PTHR12172:SF0">
    <property type="entry name" value="CELL CYCLE CHECKPOINT PROTEIN RAD17"/>
    <property type="match status" value="1"/>
</dbReference>
<keyword evidence="3" id="KW-0227">DNA damage</keyword>
<organism evidence="9 12">
    <name type="scientific">Adineta steineri</name>
    <dbReference type="NCBI Taxonomy" id="433720"/>
    <lineage>
        <taxon>Eukaryota</taxon>
        <taxon>Metazoa</taxon>
        <taxon>Spiralia</taxon>
        <taxon>Gnathifera</taxon>
        <taxon>Rotifera</taxon>
        <taxon>Eurotatoria</taxon>
        <taxon>Bdelloidea</taxon>
        <taxon>Adinetida</taxon>
        <taxon>Adinetidae</taxon>
        <taxon>Adineta</taxon>
    </lineage>
</organism>
<evidence type="ECO:0000313" key="10">
    <source>
        <dbReference type="EMBL" id="CAF1481631.1"/>
    </source>
</evidence>
<sequence length="412" mass="46350">MFNIRFASTRSRANSARRGNCGTGGIGPGADVGAGLLDLPNGFYSDITSFHSTLRELKRVAYHPIVFVITDNSSLSAFNNPHLLFSLSIIDELKIEHISFNAIAPTYMKKGLENIIHQASLLKLKPPSRDCINDIIQTANGDLRLAINTLQFSSSLKKSSILTVIPKDTCLSLFQGLGRILYKKDSDESSTDDNRKQPENLIEQCHISASTFIGFLFENYIDFYSLINDAAQVCDYLSLSEYILNDWETRLQLLSISSSIACRAVRLCNSMAINRGFKPMRKPQENDVKSRAQKNRTLLSVNKLYYGCSEEEYFTTMLPYQACLLKMSHSSLINATNRSILDIGYIDRYSKKWHDVNSMVTQKNSSIAILTDNTINETNDTLFNFSLINATTTIKLNKLEYDDTIDIDDIDD</sequence>
<comment type="subcellular location">
    <subcellularLocation>
        <location evidence="1">Nucleus</location>
    </subcellularLocation>
</comment>
<proteinExistence type="predicted"/>
<dbReference type="InterPro" id="IPR057927">
    <property type="entry name" value="RAD24-like_helical"/>
</dbReference>
<evidence type="ECO:0000256" key="2">
    <source>
        <dbReference type="ARBA" id="ARBA00022741"/>
    </source>
</evidence>
<dbReference type="EMBL" id="CAJNOI010000057">
    <property type="protein sequence ID" value="CAF0963822.1"/>
    <property type="molecule type" value="Genomic_DNA"/>
</dbReference>
<dbReference type="Pfam" id="PF25812">
    <property type="entry name" value="RAD24_helical"/>
    <property type="match status" value="1"/>
</dbReference>
<dbReference type="Proteomes" id="UP000663877">
    <property type="component" value="Unassembled WGS sequence"/>
</dbReference>
<evidence type="ECO:0000256" key="6">
    <source>
        <dbReference type="ARBA" id="ARBA00023306"/>
    </source>
</evidence>
<feature type="compositionally biased region" description="Low complexity" evidence="7">
    <location>
        <begin position="1"/>
        <end position="18"/>
    </location>
</feature>
<keyword evidence="5" id="KW-0539">Nucleus</keyword>
<keyword evidence="6" id="KW-0131">Cell cycle</keyword>
<reference evidence="9" key="1">
    <citation type="submission" date="2021-02" db="EMBL/GenBank/DDBJ databases">
        <authorList>
            <person name="Nowell W R."/>
        </authorList>
    </citation>
    <scope>NUCLEOTIDE SEQUENCE</scope>
</reference>
<evidence type="ECO:0000256" key="3">
    <source>
        <dbReference type="ARBA" id="ARBA00022763"/>
    </source>
</evidence>
<dbReference type="EMBL" id="CAJNOM010000518">
    <property type="protein sequence ID" value="CAF1481631.1"/>
    <property type="molecule type" value="Genomic_DNA"/>
</dbReference>
<evidence type="ECO:0000259" key="8">
    <source>
        <dbReference type="Pfam" id="PF25812"/>
    </source>
</evidence>
<dbReference type="GO" id="GO:0000077">
    <property type="term" value="P:DNA damage checkpoint signaling"/>
    <property type="evidence" value="ECO:0007669"/>
    <property type="project" value="TreeGrafter"/>
</dbReference>
<dbReference type="Proteomes" id="UP000663832">
    <property type="component" value="Unassembled WGS sequence"/>
</dbReference>
<dbReference type="InterPro" id="IPR004582">
    <property type="entry name" value="Checkpoint_prot_Rad17_Rad24"/>
</dbReference>
<keyword evidence="11" id="KW-1185">Reference proteome</keyword>
<dbReference type="GO" id="GO:0003689">
    <property type="term" value="F:DNA clamp loader activity"/>
    <property type="evidence" value="ECO:0007669"/>
    <property type="project" value="TreeGrafter"/>
</dbReference>
<comment type="caution">
    <text evidence="9">The sequence shown here is derived from an EMBL/GenBank/DDBJ whole genome shotgun (WGS) entry which is preliminary data.</text>
</comment>
<keyword evidence="4" id="KW-0067">ATP-binding</keyword>
<feature type="region of interest" description="Disordered" evidence="7">
    <location>
        <begin position="1"/>
        <end position="20"/>
    </location>
</feature>
<evidence type="ECO:0000313" key="11">
    <source>
        <dbReference type="Proteomes" id="UP000663832"/>
    </source>
</evidence>
<dbReference type="GO" id="GO:0033314">
    <property type="term" value="P:mitotic DNA replication checkpoint signaling"/>
    <property type="evidence" value="ECO:0007669"/>
    <property type="project" value="TreeGrafter"/>
</dbReference>
<evidence type="ECO:0000313" key="12">
    <source>
        <dbReference type="Proteomes" id="UP000663877"/>
    </source>
</evidence>
<gene>
    <name evidence="9" type="ORF">BJG266_LOCUS13932</name>
    <name evidence="10" type="ORF">QVE165_LOCUS42272</name>
</gene>
<dbReference type="Gene3D" id="1.10.8.60">
    <property type="match status" value="1"/>
</dbReference>
<dbReference type="AlphaFoldDB" id="A0A814DZ56"/>
<dbReference type="GO" id="GO:0005524">
    <property type="term" value="F:ATP binding"/>
    <property type="evidence" value="ECO:0007669"/>
    <property type="project" value="UniProtKB-KW"/>
</dbReference>
<dbReference type="PANTHER" id="PTHR12172">
    <property type="entry name" value="CELL CYCLE CHECKPOINT PROTEIN RAD17"/>
    <property type="match status" value="1"/>
</dbReference>
<dbReference type="OrthoDB" id="10265971at2759"/>
<evidence type="ECO:0000256" key="7">
    <source>
        <dbReference type="SAM" id="MobiDB-lite"/>
    </source>
</evidence>
<dbReference type="GO" id="GO:0003682">
    <property type="term" value="F:chromatin binding"/>
    <property type="evidence" value="ECO:0007669"/>
    <property type="project" value="TreeGrafter"/>
</dbReference>
<evidence type="ECO:0000256" key="4">
    <source>
        <dbReference type="ARBA" id="ARBA00022840"/>
    </source>
</evidence>
<dbReference type="GO" id="GO:0005634">
    <property type="term" value="C:nucleus"/>
    <property type="evidence" value="ECO:0007669"/>
    <property type="project" value="UniProtKB-SubCell"/>
</dbReference>
<protein>
    <recommendedName>
        <fullName evidence="8">Checkpoint protein RAD24-like helical bundle domain-containing protein</fullName>
    </recommendedName>
</protein>
<accession>A0A814DZ56</accession>
<evidence type="ECO:0000256" key="1">
    <source>
        <dbReference type="ARBA" id="ARBA00004123"/>
    </source>
</evidence>
<dbReference type="GO" id="GO:0006281">
    <property type="term" value="P:DNA repair"/>
    <property type="evidence" value="ECO:0007669"/>
    <property type="project" value="InterPro"/>
</dbReference>
<keyword evidence="2" id="KW-0547">Nucleotide-binding</keyword>
<evidence type="ECO:0000313" key="9">
    <source>
        <dbReference type="EMBL" id="CAF0963822.1"/>
    </source>
</evidence>